<dbReference type="Gene3D" id="3.30.450.20">
    <property type="entry name" value="PAS domain"/>
    <property type="match status" value="1"/>
</dbReference>
<sequence>MVDRDAGPRPYPPGNGDPAVMDTAANLALNRVGSFDWDLGTGRLLLDGPALDLFDLLPEEYDQDPGTLARRVPVEDTARLDQVVTDAVGEGRATYGMYFRIRRREGRLMWAHTQGHVLWDDDGHAYRILGVVRDATQELSHAAERAALEEVRRQQTAVVEETAVALARAVTVQDVIGVLKETRGIGRADPVSVVMGLVENNRVHVVAEGQAGSWVPGLEYTGVDQEYPMSEVVRTGELCLVRSRGEFAARYPLLWPHLEPLDVGSAVYLPLIAQGRPLGAIGLLYSVGQPFSPEDRNLLVSFSSSIAQSLQRAILYDQEHDIAEGLQTAMLPRIPPVPGAEVAVRYSAARLGRDVGGDWYDVIPLPGGRVGAVIGDVEGHDTHAAAIMGQLRIALRAYAAEGHAPATVVARASYFLDELDTERFATCTYVDADPVGGGLRIVRAGHLDPLLRQADGNCRQLPVAGGLPLGLSARFGRNDYPVSSVELGPQETLLLYTDGLVEQPGTDLDEGVRMLIDAVRKGPFDVEELADRMLRTMKDRTGEDDMALLLMSRTGAEPGPAARARTLHQYITPADPESLATARDMIREAVRSWEAEERAEDVVLVADELVTNSLVHTEGGAVVTALMFPGPERRLRIEVQDRSSGLPRRREPGEAGTSGRGLLLVDLLADVWGVESRGSGKAVWCEFVCGRAE</sequence>
<dbReference type="Pfam" id="PF08447">
    <property type="entry name" value="PAS_3"/>
    <property type="match status" value="1"/>
</dbReference>
<dbReference type="Pfam" id="PF13581">
    <property type="entry name" value="HATPase_c_2"/>
    <property type="match status" value="1"/>
</dbReference>
<dbReference type="CDD" id="cd16936">
    <property type="entry name" value="HATPase_RsbW-like"/>
    <property type="match status" value="1"/>
</dbReference>
<dbReference type="InterPro" id="IPR001932">
    <property type="entry name" value="PPM-type_phosphatase-like_dom"/>
</dbReference>
<dbReference type="EMBL" id="WHPN01000430">
    <property type="protein sequence ID" value="KAF4405059.1"/>
    <property type="molecule type" value="Genomic_DNA"/>
</dbReference>
<dbReference type="InterPro" id="IPR013655">
    <property type="entry name" value="PAS_fold_3"/>
</dbReference>
<dbReference type="CDD" id="cd00130">
    <property type="entry name" value="PAS"/>
    <property type="match status" value="1"/>
</dbReference>
<feature type="domain" description="PAC" evidence="2">
    <location>
        <begin position="95"/>
        <end position="147"/>
    </location>
</feature>
<evidence type="ECO:0000256" key="1">
    <source>
        <dbReference type="ARBA" id="ARBA00022801"/>
    </source>
</evidence>
<accession>A0ABQ7F9W2</accession>
<dbReference type="Gene3D" id="3.30.565.10">
    <property type="entry name" value="Histidine kinase-like ATPase, C-terminal domain"/>
    <property type="match status" value="1"/>
</dbReference>
<organism evidence="3 4">
    <name type="scientific">Streptomyces lycii</name>
    <dbReference type="NCBI Taxonomy" id="2654337"/>
    <lineage>
        <taxon>Bacteria</taxon>
        <taxon>Bacillati</taxon>
        <taxon>Actinomycetota</taxon>
        <taxon>Actinomycetes</taxon>
        <taxon>Kitasatosporales</taxon>
        <taxon>Streptomycetaceae</taxon>
        <taxon>Streptomyces</taxon>
    </lineage>
</organism>
<dbReference type="SMART" id="SM00086">
    <property type="entry name" value="PAC"/>
    <property type="match status" value="1"/>
</dbReference>
<dbReference type="InterPro" id="IPR035965">
    <property type="entry name" value="PAS-like_dom_sf"/>
</dbReference>
<dbReference type="InterPro" id="IPR036890">
    <property type="entry name" value="HATPase_C_sf"/>
</dbReference>
<keyword evidence="1" id="KW-0378">Hydrolase</keyword>
<protein>
    <submittedName>
        <fullName evidence="3">SpoIIE family protein phosphatase</fullName>
    </submittedName>
</protein>
<dbReference type="InterPro" id="IPR000014">
    <property type="entry name" value="PAS"/>
</dbReference>
<dbReference type="InterPro" id="IPR029016">
    <property type="entry name" value="GAF-like_dom_sf"/>
</dbReference>
<dbReference type="SMART" id="SM00065">
    <property type="entry name" value="GAF"/>
    <property type="match status" value="1"/>
</dbReference>
<dbReference type="Gene3D" id="3.60.40.10">
    <property type="entry name" value="PPM-type phosphatase domain"/>
    <property type="match status" value="1"/>
</dbReference>
<evidence type="ECO:0000259" key="2">
    <source>
        <dbReference type="PROSITE" id="PS50113"/>
    </source>
</evidence>
<name>A0ABQ7F9W2_9ACTN</name>
<dbReference type="SUPFAM" id="SSF55874">
    <property type="entry name" value="ATPase domain of HSP90 chaperone/DNA topoisomerase II/histidine kinase"/>
    <property type="match status" value="1"/>
</dbReference>
<dbReference type="SUPFAM" id="SSF55785">
    <property type="entry name" value="PYP-like sensor domain (PAS domain)"/>
    <property type="match status" value="1"/>
</dbReference>
<dbReference type="SMART" id="SM00331">
    <property type="entry name" value="PP2C_SIG"/>
    <property type="match status" value="1"/>
</dbReference>
<reference evidence="3 4" key="1">
    <citation type="submission" date="2019-10" db="EMBL/GenBank/DDBJ databases">
        <title>Streptomyces tenebrisbrunneis sp.nov., an endogenous actinomycete isolated from of Lycium ruthenicum.</title>
        <authorList>
            <person name="Ma L."/>
        </authorList>
    </citation>
    <scope>NUCLEOTIDE SEQUENCE [LARGE SCALE GENOMIC DNA]</scope>
    <source>
        <strain evidence="3 4">TRM 66187</strain>
    </source>
</reference>
<proteinExistence type="predicted"/>
<dbReference type="SUPFAM" id="SSF81606">
    <property type="entry name" value="PP2C-like"/>
    <property type="match status" value="1"/>
</dbReference>
<dbReference type="Pfam" id="PF07228">
    <property type="entry name" value="SpoIIE"/>
    <property type="match status" value="1"/>
</dbReference>
<dbReference type="Gene3D" id="3.30.450.40">
    <property type="match status" value="1"/>
</dbReference>
<dbReference type="PROSITE" id="PS50113">
    <property type="entry name" value="PAC"/>
    <property type="match status" value="1"/>
</dbReference>
<keyword evidence="4" id="KW-1185">Reference proteome</keyword>
<dbReference type="PANTHER" id="PTHR43156">
    <property type="entry name" value="STAGE II SPORULATION PROTEIN E-RELATED"/>
    <property type="match status" value="1"/>
</dbReference>
<comment type="caution">
    <text evidence="3">The sequence shown here is derived from an EMBL/GenBank/DDBJ whole genome shotgun (WGS) entry which is preliminary data.</text>
</comment>
<dbReference type="InterPro" id="IPR003594">
    <property type="entry name" value="HATPase_dom"/>
</dbReference>
<dbReference type="PANTHER" id="PTHR43156:SF2">
    <property type="entry name" value="STAGE II SPORULATION PROTEIN E"/>
    <property type="match status" value="1"/>
</dbReference>
<dbReference type="SUPFAM" id="SSF55781">
    <property type="entry name" value="GAF domain-like"/>
    <property type="match status" value="1"/>
</dbReference>
<dbReference type="InterPro" id="IPR001610">
    <property type="entry name" value="PAC"/>
</dbReference>
<dbReference type="InterPro" id="IPR036457">
    <property type="entry name" value="PPM-type-like_dom_sf"/>
</dbReference>
<dbReference type="Proteomes" id="UP000621266">
    <property type="component" value="Unassembled WGS sequence"/>
</dbReference>
<dbReference type="InterPro" id="IPR003018">
    <property type="entry name" value="GAF"/>
</dbReference>
<dbReference type="Pfam" id="PF13185">
    <property type="entry name" value="GAF_2"/>
    <property type="match status" value="1"/>
</dbReference>
<evidence type="ECO:0000313" key="4">
    <source>
        <dbReference type="Proteomes" id="UP000621266"/>
    </source>
</evidence>
<dbReference type="InterPro" id="IPR000700">
    <property type="entry name" value="PAS-assoc_C"/>
</dbReference>
<dbReference type="InterPro" id="IPR052016">
    <property type="entry name" value="Bact_Sigma-Reg"/>
</dbReference>
<evidence type="ECO:0000313" key="3">
    <source>
        <dbReference type="EMBL" id="KAF4405059.1"/>
    </source>
</evidence>
<dbReference type="RefSeq" id="WP_156207971.1">
    <property type="nucleotide sequence ID" value="NZ_WHPN01000430.1"/>
</dbReference>
<gene>
    <name evidence="3" type="ORF">GCU69_32445</name>
</gene>